<dbReference type="Pfam" id="PF01136">
    <property type="entry name" value="Peptidase_U32"/>
    <property type="match status" value="2"/>
</dbReference>
<keyword evidence="2" id="KW-0645">Protease</keyword>
<evidence type="ECO:0000313" key="2">
    <source>
        <dbReference type="EMBL" id="KKC29438.1"/>
    </source>
</evidence>
<evidence type="ECO:0000259" key="1">
    <source>
        <dbReference type="Pfam" id="PF12392"/>
    </source>
</evidence>
<dbReference type="InterPro" id="IPR020988">
    <property type="entry name" value="Pept_U32_collagenase"/>
</dbReference>
<protein>
    <submittedName>
        <fullName evidence="2">Collagenase-like protease</fullName>
    </submittedName>
</protein>
<dbReference type="GO" id="GO:0006508">
    <property type="term" value="P:proteolysis"/>
    <property type="evidence" value="ECO:0007669"/>
    <property type="project" value="UniProtKB-KW"/>
</dbReference>
<dbReference type="GO" id="GO:0008233">
    <property type="term" value="F:peptidase activity"/>
    <property type="evidence" value="ECO:0007669"/>
    <property type="project" value="UniProtKB-KW"/>
</dbReference>
<proteinExistence type="predicted"/>
<dbReference type="AlphaFoldDB" id="A0A0F5PLB9"/>
<comment type="caution">
    <text evidence="2">The sequence shown here is derived from an EMBL/GenBank/DDBJ whole genome shotgun (WGS) entry which is preliminary data.</text>
</comment>
<reference evidence="2 3" key="1">
    <citation type="submission" date="2008-07" db="EMBL/GenBank/DDBJ databases">
        <authorList>
            <person name="Gonzalez J."/>
            <person name="Sokolova T."/>
            <person name="Ferriera S."/>
            <person name="Johnson J."/>
            <person name="Kravitz S."/>
            <person name="Beeson K."/>
            <person name="Sutton G."/>
            <person name="Rogers Y.-H."/>
            <person name="Friedman R."/>
            <person name="Frazier M."/>
            <person name="Venter J.C."/>
        </authorList>
    </citation>
    <scope>NUCLEOTIDE SEQUENCE [LARGE SCALE GENOMIC DNA]</scope>
    <source>
        <strain evidence="2 3">DSM 12653</strain>
    </source>
</reference>
<accession>A0A0F5PLB9</accession>
<dbReference type="Proteomes" id="UP000010146">
    <property type="component" value="Unassembled WGS sequence"/>
</dbReference>
<evidence type="ECO:0000313" key="3">
    <source>
        <dbReference type="Proteomes" id="UP000010146"/>
    </source>
</evidence>
<dbReference type="InterPro" id="IPR001539">
    <property type="entry name" value="Peptidase_U32"/>
</dbReference>
<dbReference type="Pfam" id="PF12392">
    <property type="entry name" value="DUF3656"/>
    <property type="match status" value="1"/>
</dbReference>
<name>A0A0F5PLB9_9THEO</name>
<keyword evidence="2" id="KW-0378">Hydrolase</keyword>
<dbReference type="PANTHER" id="PTHR30217:SF10">
    <property type="entry name" value="23S RRNA 5-HYDROXYCYTIDINE C2501 SYNTHASE"/>
    <property type="match status" value="1"/>
</dbReference>
<reference evidence="3" key="3">
    <citation type="submission" date="2015-02" db="EMBL/GenBank/DDBJ databases">
        <title>Genome analysis of three genomes within the thermophilic hydrogenogenic bacterial species Caldanaerobacter subterraneus.</title>
        <authorList>
            <person name="Sant'Anna F.H."/>
            <person name="Lebedinsky A."/>
            <person name="Sokolova T."/>
            <person name="Robb F.T."/>
            <person name="Gonzalez J.M."/>
        </authorList>
    </citation>
    <scope>NUCLEOTIDE SEQUENCE [LARGE SCALE GENOMIC DNA]</scope>
    <source>
        <strain evidence="3">DSM 12653</strain>
    </source>
</reference>
<gene>
    <name evidence="2" type="ORF">CDSM653_01564</name>
</gene>
<dbReference type="PANTHER" id="PTHR30217">
    <property type="entry name" value="PEPTIDASE U32 FAMILY"/>
    <property type="match status" value="1"/>
</dbReference>
<reference evidence="2 3" key="2">
    <citation type="journal article" date="2015" name="BMC Genomics">
        <title>Analysis of three genomes within the thermophilic bacterial species Caldanaerobacter subterraneus with a focus on carbon monoxide dehydrogenase evolution and hydrolase diversity.</title>
        <authorList>
            <person name="Sant'Anna F.H."/>
            <person name="Lebedinsky A.V."/>
            <person name="Sokolova T.G."/>
            <person name="Robb F.T."/>
            <person name="Gonzalez J.M."/>
        </authorList>
    </citation>
    <scope>NUCLEOTIDE SEQUENCE [LARGE SCALE GENOMIC DNA]</scope>
    <source>
        <strain evidence="2 3">DSM 12653</strain>
    </source>
</reference>
<dbReference type="PROSITE" id="PS01276">
    <property type="entry name" value="PEPTIDASE_U32"/>
    <property type="match status" value="1"/>
</dbReference>
<organism evidence="2 3">
    <name type="scientific">Caldanaerobacter subterraneus subsp. pacificus DSM 12653</name>
    <dbReference type="NCBI Taxonomy" id="391606"/>
    <lineage>
        <taxon>Bacteria</taxon>
        <taxon>Bacillati</taxon>
        <taxon>Bacillota</taxon>
        <taxon>Clostridia</taxon>
        <taxon>Thermoanaerobacterales</taxon>
        <taxon>Thermoanaerobacteraceae</taxon>
        <taxon>Caldanaerobacter</taxon>
    </lineage>
</organism>
<dbReference type="InterPro" id="IPR051454">
    <property type="entry name" value="RNA/ubiquinone_mod_enzymes"/>
</dbReference>
<sequence>MKRVELLAPAGDYNALLNAVNAGCDAVYLGGKNFGARAYAPNFDYEDLEKALEFCHLRDVKVYVTVNTLILNEEMDKLVEYIDFLYSIGVDAVIVQDLGVLKFLRENYPDFEVHASTQMTVHNLEGVRELAERGVSRVILSRELTLEEIRHIASNSPIDVEVFVHGAMCVSYSGQCFMSSLIGGRSGNRGRCAQPCRLKYSLVNKHGNILKENLHLLSMVDLCTIEHIPLLIEAGISSFKIEGRMKSPEYVASVVKAYREAINSYYEGRAFDSTKDMEEMAKVFNRGFSTGYLFERKPSKMSYVTPKNIGVPVAEVVKTKGREVKVRLLQDIRKGDGISDSKGEKGHRIQEIIKNGQKVDVAFKGEIVTLYLDFYPKEKDILNKTYDYLLNESLKNLPEKKVPVKIYAELKKEMPFVVRVEDGIFFGEANSGSIPQVAKKVSIEEDFLKDKLSQIGDTPFYPEKVVVSLDKGLFMPVKDIKETRRKAIDELKLKKLAFYQREKLQKKVKLPEGREKSESPVLTFYTDKLNHLEIAASLGIQYVYFDYKLNESILKQAVKLLEGKDTVLVAAFPSILREEMKDIERQLQLLRELDIRNILVSNLGLYHILKNSDFRLFIDYPLNVFNSLAVEYFNAYAVTLSYELTLEQMKDIAKRSDIKFEAVIYGHLPLMTTEYCPIRNLVGCDRAKCEKGYYFLKDRKGKLMPIKSNGFCRIQILNGDVLFMANHMEELKKSGLSFLRINDTIEEDEEIEKILQMHIKALEGEKIEVPEGNYTKGHFYRGVL</sequence>
<dbReference type="RefSeq" id="WP_043884090.1">
    <property type="nucleotide sequence ID" value="NZ_ABXP02000082.1"/>
</dbReference>
<dbReference type="EMBL" id="ABXP02000082">
    <property type="protein sequence ID" value="KKC29438.1"/>
    <property type="molecule type" value="Genomic_DNA"/>
</dbReference>
<feature type="domain" description="Peptidase U32 collagenase" evidence="1">
    <location>
        <begin position="382"/>
        <end position="494"/>
    </location>
</feature>